<reference evidence="2" key="1">
    <citation type="submission" date="2023-04" db="EMBL/GenBank/DDBJ databases">
        <authorList>
            <consortium name="ELIXIR-Norway"/>
        </authorList>
    </citation>
    <scope>NUCLEOTIDE SEQUENCE [LARGE SCALE GENOMIC DNA]</scope>
</reference>
<name>A0ABN8Y7J4_RANTA</name>
<accession>A0ABN8Y7J4</accession>
<dbReference type="EMBL" id="OX459950">
    <property type="protein sequence ID" value="CAI9156423.1"/>
    <property type="molecule type" value="Genomic_DNA"/>
</dbReference>
<sequence>MGFKSDSMVGTVDTQKGRRLGMMILGLDILNLKCPWHLQLKMPRSQFCMSIWSVAFPGCSVVKNLPANAGDPGSIPGSGRSPGEGNGNPLHYSCHGQRSLTGYSPWAYKESDMTEQLTQTHTV</sequence>
<feature type="region of interest" description="Disordered" evidence="1">
    <location>
        <begin position="70"/>
        <end position="91"/>
    </location>
</feature>
<evidence type="ECO:0000313" key="2">
    <source>
        <dbReference type="EMBL" id="CAI9156423.1"/>
    </source>
</evidence>
<evidence type="ECO:0000256" key="1">
    <source>
        <dbReference type="SAM" id="MobiDB-lite"/>
    </source>
</evidence>
<proteinExistence type="predicted"/>
<organism evidence="2 3">
    <name type="scientific">Rangifer tarandus platyrhynchus</name>
    <name type="common">Svalbard reindeer</name>
    <dbReference type="NCBI Taxonomy" id="3082113"/>
    <lineage>
        <taxon>Eukaryota</taxon>
        <taxon>Metazoa</taxon>
        <taxon>Chordata</taxon>
        <taxon>Craniata</taxon>
        <taxon>Vertebrata</taxon>
        <taxon>Euteleostomi</taxon>
        <taxon>Mammalia</taxon>
        <taxon>Eutheria</taxon>
        <taxon>Laurasiatheria</taxon>
        <taxon>Artiodactyla</taxon>
        <taxon>Ruminantia</taxon>
        <taxon>Pecora</taxon>
        <taxon>Cervidae</taxon>
        <taxon>Odocoileinae</taxon>
        <taxon>Rangifer</taxon>
    </lineage>
</organism>
<evidence type="ECO:0000313" key="3">
    <source>
        <dbReference type="Proteomes" id="UP001176941"/>
    </source>
</evidence>
<dbReference type="Proteomes" id="UP001176941">
    <property type="component" value="Chromosome 14"/>
</dbReference>
<keyword evidence="3" id="KW-1185">Reference proteome</keyword>
<gene>
    <name evidence="2" type="ORF">MRATA1EN1_LOCUS5385</name>
</gene>
<feature type="compositionally biased region" description="Low complexity" evidence="1">
    <location>
        <begin position="70"/>
        <end position="79"/>
    </location>
</feature>
<protein>
    <submittedName>
        <fullName evidence="2">Uncharacterized protein</fullName>
    </submittedName>
</protein>